<dbReference type="GO" id="GO:0004519">
    <property type="term" value="F:endonuclease activity"/>
    <property type="evidence" value="ECO:0007669"/>
    <property type="project" value="UniProtKB-KW"/>
</dbReference>
<name>A0A326UEY0_THEHA</name>
<dbReference type="AlphaFoldDB" id="A0A326UEY0"/>
<reference evidence="2 3" key="1">
    <citation type="submission" date="2018-06" db="EMBL/GenBank/DDBJ databases">
        <title>Genomic Encyclopedia of Archaeal and Bacterial Type Strains, Phase II (KMG-II): from individual species to whole genera.</title>
        <authorList>
            <person name="Goeker M."/>
        </authorList>
    </citation>
    <scope>NUCLEOTIDE SEQUENCE [LARGE SCALE GENOMIC DNA]</scope>
    <source>
        <strain evidence="2 3">ATCC BAA-1881</strain>
    </source>
</reference>
<gene>
    <name evidence="2" type="ORF">EI42_04387</name>
</gene>
<evidence type="ECO:0000313" key="3">
    <source>
        <dbReference type="Proteomes" id="UP000248806"/>
    </source>
</evidence>
<dbReference type="Proteomes" id="UP000248806">
    <property type="component" value="Unassembled WGS sequence"/>
</dbReference>
<organism evidence="2 3">
    <name type="scientific">Thermosporothrix hazakensis</name>
    <dbReference type="NCBI Taxonomy" id="644383"/>
    <lineage>
        <taxon>Bacteria</taxon>
        <taxon>Bacillati</taxon>
        <taxon>Chloroflexota</taxon>
        <taxon>Ktedonobacteria</taxon>
        <taxon>Ktedonobacterales</taxon>
        <taxon>Thermosporotrichaceae</taxon>
        <taxon>Thermosporothrix</taxon>
    </lineage>
</organism>
<dbReference type="Gene3D" id="3.90.1570.10">
    <property type="entry name" value="tt1808, chain A"/>
    <property type="match status" value="1"/>
</dbReference>
<dbReference type="PANTHER" id="PTHR36558">
    <property type="entry name" value="GLR1098 PROTEIN"/>
    <property type="match status" value="1"/>
</dbReference>
<dbReference type="InterPro" id="IPR012296">
    <property type="entry name" value="Nuclease_put_TT1808"/>
</dbReference>
<dbReference type="SUPFAM" id="SSF52980">
    <property type="entry name" value="Restriction endonuclease-like"/>
    <property type="match status" value="1"/>
</dbReference>
<dbReference type="InterPro" id="IPR008538">
    <property type="entry name" value="Uma2"/>
</dbReference>
<dbReference type="Pfam" id="PF05685">
    <property type="entry name" value="Uma2"/>
    <property type="match status" value="1"/>
</dbReference>
<dbReference type="EMBL" id="QKUF01000019">
    <property type="protein sequence ID" value="PZW25335.1"/>
    <property type="molecule type" value="Genomic_DNA"/>
</dbReference>
<dbReference type="InterPro" id="IPR011335">
    <property type="entry name" value="Restrct_endonuc-II-like"/>
</dbReference>
<evidence type="ECO:0000259" key="1">
    <source>
        <dbReference type="Pfam" id="PF05685"/>
    </source>
</evidence>
<keyword evidence="3" id="KW-1185">Reference proteome</keyword>
<evidence type="ECO:0000313" key="2">
    <source>
        <dbReference type="EMBL" id="PZW25335.1"/>
    </source>
</evidence>
<keyword evidence="2" id="KW-0540">Nuclease</keyword>
<comment type="caution">
    <text evidence="2">The sequence shown here is derived from an EMBL/GenBank/DDBJ whole genome shotgun (WGS) entry which is preliminary data.</text>
</comment>
<keyword evidence="2" id="KW-0255">Endonuclease</keyword>
<protein>
    <submittedName>
        <fullName evidence="2">Uma2 family endonuclease</fullName>
    </submittedName>
</protein>
<dbReference type="PANTHER" id="PTHR36558:SF1">
    <property type="entry name" value="RESTRICTION ENDONUCLEASE DOMAIN-CONTAINING PROTEIN-RELATED"/>
    <property type="match status" value="1"/>
</dbReference>
<keyword evidence="2" id="KW-0378">Hydrolase</keyword>
<accession>A0A326UEY0</accession>
<dbReference type="CDD" id="cd06260">
    <property type="entry name" value="DUF820-like"/>
    <property type="match status" value="1"/>
</dbReference>
<dbReference type="OrthoDB" id="151907at2"/>
<proteinExistence type="predicted"/>
<feature type="domain" description="Putative restriction endonuclease" evidence="1">
    <location>
        <begin position="47"/>
        <end position="177"/>
    </location>
</feature>
<dbReference type="RefSeq" id="WP_111324717.1">
    <property type="nucleotide sequence ID" value="NZ_BIFX01000002.1"/>
</dbReference>
<sequence>MTQHNRYQDYSEHEGRIEATYDAFERLIKGESQRHYEFMHYDPASGEGTIVDMTGSSPAHADLSGNMYLQLRRQLKGSGPCRVYMEQYVIMPGEPSSVPDIVVTCDVNDYRDKTSLRIRSPELIVEVLSPSTEKFDRTEKFERYKKSETFNTYILVHQDRVEVEVYTRQKNWEPEIYTAGSIKIDFLDLEIDIDELYTDVDLRK</sequence>